<reference evidence="1" key="2">
    <citation type="submission" date="2021-08" db="EMBL/GenBank/DDBJ databases">
        <authorList>
            <person name="Tani A."/>
            <person name="Ola A."/>
            <person name="Ogura Y."/>
            <person name="Katsura K."/>
            <person name="Hayashi T."/>
        </authorList>
    </citation>
    <scope>NUCLEOTIDE SEQUENCE</scope>
    <source>
        <strain evidence="1">LMG 23639</strain>
    </source>
</reference>
<evidence type="ECO:0000313" key="1">
    <source>
        <dbReference type="EMBL" id="GJE06162.1"/>
    </source>
</evidence>
<evidence type="ECO:0000313" key="2">
    <source>
        <dbReference type="Proteomes" id="UP001055102"/>
    </source>
</evidence>
<reference evidence="1" key="1">
    <citation type="journal article" date="2021" name="Front. Microbiol.">
        <title>Comprehensive Comparative Genomics and Phenotyping of Methylobacterium Species.</title>
        <authorList>
            <person name="Alessa O."/>
            <person name="Ogura Y."/>
            <person name="Fujitani Y."/>
            <person name="Takami H."/>
            <person name="Hayashi T."/>
            <person name="Sahin N."/>
            <person name="Tani A."/>
        </authorList>
    </citation>
    <scope>NUCLEOTIDE SEQUENCE</scope>
    <source>
        <strain evidence="1">LMG 23639</strain>
    </source>
</reference>
<organism evidence="1 2">
    <name type="scientific">Methylobacterium jeotgali</name>
    <dbReference type="NCBI Taxonomy" id="381630"/>
    <lineage>
        <taxon>Bacteria</taxon>
        <taxon>Pseudomonadati</taxon>
        <taxon>Pseudomonadota</taxon>
        <taxon>Alphaproteobacteria</taxon>
        <taxon>Hyphomicrobiales</taxon>
        <taxon>Methylobacteriaceae</taxon>
        <taxon>Methylobacterium</taxon>
    </lineage>
</organism>
<protein>
    <submittedName>
        <fullName evidence="1">Uncharacterized protein</fullName>
    </submittedName>
</protein>
<sequence>MIGWSATSRFEAQAAIHSLTQNQARTGIDHFGRFHSMPSMLVRIGLPARRSQGRKAPPL</sequence>
<comment type="caution">
    <text evidence="1">The sequence shown here is derived from an EMBL/GenBank/DDBJ whole genome shotgun (WGS) entry which is preliminary data.</text>
</comment>
<dbReference type="EMBL" id="BPQR01000023">
    <property type="protein sequence ID" value="GJE06162.1"/>
    <property type="molecule type" value="Genomic_DNA"/>
</dbReference>
<dbReference type="Proteomes" id="UP001055102">
    <property type="component" value="Unassembled WGS sequence"/>
</dbReference>
<gene>
    <name evidence="1" type="ORF">AOPFMNJM_1475</name>
</gene>
<accession>A0ABQ4SST6</accession>
<proteinExistence type="predicted"/>
<keyword evidence="2" id="KW-1185">Reference proteome</keyword>
<name>A0ABQ4SST6_9HYPH</name>